<evidence type="ECO:0000313" key="1">
    <source>
        <dbReference type="EMBL" id="KAI9922386.1"/>
    </source>
</evidence>
<protein>
    <submittedName>
        <fullName evidence="1">Uncharacterized protein</fullName>
    </submittedName>
</protein>
<name>A0ACC0WXG9_9STRA</name>
<dbReference type="Proteomes" id="UP001163321">
    <property type="component" value="Chromosome 1"/>
</dbReference>
<keyword evidence="2" id="KW-1185">Reference proteome</keyword>
<gene>
    <name evidence="1" type="ORF">PsorP6_002457</name>
</gene>
<evidence type="ECO:0000313" key="2">
    <source>
        <dbReference type="Proteomes" id="UP001163321"/>
    </source>
</evidence>
<dbReference type="EMBL" id="CM047580">
    <property type="protein sequence ID" value="KAI9922386.1"/>
    <property type="molecule type" value="Genomic_DNA"/>
</dbReference>
<accession>A0ACC0WXG9</accession>
<comment type="caution">
    <text evidence="1">The sequence shown here is derived from an EMBL/GenBank/DDBJ whole genome shotgun (WGS) entry which is preliminary data.</text>
</comment>
<proteinExistence type="predicted"/>
<organism evidence="1 2">
    <name type="scientific">Peronosclerospora sorghi</name>
    <dbReference type="NCBI Taxonomy" id="230839"/>
    <lineage>
        <taxon>Eukaryota</taxon>
        <taxon>Sar</taxon>
        <taxon>Stramenopiles</taxon>
        <taxon>Oomycota</taxon>
        <taxon>Peronosporomycetes</taxon>
        <taxon>Peronosporales</taxon>
        <taxon>Peronosporaceae</taxon>
        <taxon>Peronosclerospora</taxon>
    </lineage>
</organism>
<reference evidence="1 2" key="1">
    <citation type="journal article" date="2022" name="bioRxiv">
        <title>The genome of the oomycete Peronosclerospora sorghi, a cosmopolitan pathogen of maize and sorghum, is inflated with dispersed pseudogenes.</title>
        <authorList>
            <person name="Fletcher K."/>
            <person name="Martin F."/>
            <person name="Isakeit T."/>
            <person name="Cavanaugh K."/>
            <person name="Magill C."/>
            <person name="Michelmore R."/>
        </authorList>
    </citation>
    <scope>NUCLEOTIDE SEQUENCE [LARGE SCALE GENOMIC DNA]</scope>
    <source>
        <strain evidence="1">P6</strain>
    </source>
</reference>
<sequence>MTTSALPNPAIRSRKRVPDDFEWETSKENVMPLKRGRNVADLNKALREKESIQTKLQLEDGMKLKEDAIASYDGDDPLANWLEYVRWLEVKMPEDTRKKFKVLEKCTRELKDNPRYRNDIRYIRLWIQYADLVSNPKDIFKYLYQNKIGEHVSLFYIGWAYVLETIANYPQAHKIYLKASQKNAKPQDLLERKYKEFQRRMSRQWLKMTEETGISNIEEVNHRRALESLPAYPAMELNDVQRQQLHQHQASARAQRIQKVDEHKPVFIVYEDPVVNSADLFGGNCGWKKLDTLQQQDKENDLAVSVWNSRGDSTAMEAGRPPERQPLSTPRSHSSVNALQVFVDDEFCVHENELERRTPLTHRYQTMRQRMDGVVTEEEMLAQEPLKNFLANAQGERQKLKNRIEKPCYDVEQIKCDTGEALSFEEIRARAYNDKRCRIGQSALQDLSSDIDSAFNVNVSAATKPPSVLIDSGPFLSKQKLTSRDMKINEPKNASAVVTSPNALAAVHDGDQEDMTITTRVALEDINTLFCSPPRQPMTAVREVKEHYPVERRLLFSVYDDSVKSVATSVLKQSQRQHSDESIQPQTYHGFEDFQKGRNNRDPMRKPLGARDDLMKSGRLTNKDALIQAEEETVAKKSTGR</sequence>